<feature type="signal peptide" evidence="8">
    <location>
        <begin position="1"/>
        <end position="19"/>
    </location>
</feature>
<sequence length="651" mass="71180">MLTRKLLSSLSFLAGAAYAANITVSNHGGNSSSPLMYGIMFEDINHSGDGGIYAELIQNRAFQGSTEFPSTIDPWEAVGNAKLTLQNTTVPLSWALPTSVQVAPGNNFASGGSIGLQNPGWWGISVTPQPYSGSFWALGSYHGKFTAKLQSAKSSHVWASVEIKSKCQKGEWVEHKFHLNPRVAAPDTDNIFVLEFQPDQGSLNFNLISLFPPTYKNSPNGNRPGLMAGLKDLNPSFLRMPGGNNIEGDIFGYRWKWNETIGPLSQRPGRPGTWGYANTDGIGLVEYLQWCEDLDAEPILAVWSGVYLNGYDNDNPYDIPEEEIGLYVQEAMDELEFILGDVHTKFGALRASLGHPRPWKLNYVEIGNEDNISSPLSYASYRFKAFYDAIHAAYPSIVIISSTGDLKAIADNSATDYHEYARPNIFATQFGLFDNANRSHPILIGEYATIEPNTENPLEPVSWDAGEPRLPYPNWVGAVAETIFTLGAERNADIVIGASYAPGFQNINGSQWAPDLVSFSADPAKDVYSTSYYAIQLLSAHRYTHTAPFTSDEGFGPAFYVAGVNHGTNQYTFKATVYNTTSPVPFNIDFEGLHQGAKATLTVLNAPSGLSENVPNGENVVKRTTTSLTAQKGGVFSFQLKEYDIAVLTTF</sequence>
<dbReference type="EC" id="3.2.1.55" evidence="4"/>
<dbReference type="InterPro" id="IPR055235">
    <property type="entry name" value="ASD1_cat"/>
</dbReference>
<dbReference type="GO" id="GO:0046556">
    <property type="term" value="F:alpha-L-arabinofuranosidase activity"/>
    <property type="evidence" value="ECO:0007669"/>
    <property type="project" value="UniProtKB-EC"/>
</dbReference>
<dbReference type="AlphaFoldDB" id="A0A1B8GKK8"/>
<dbReference type="STRING" id="342668.A0A1B8GKK8"/>
<reference evidence="11" key="2">
    <citation type="journal article" date="2018" name="Nat. Commun.">
        <title>Extreme sensitivity to ultraviolet light in the fungal pathogen causing white-nose syndrome of bats.</title>
        <authorList>
            <person name="Palmer J.M."/>
            <person name="Drees K.P."/>
            <person name="Foster J.T."/>
            <person name="Lindner D.L."/>
        </authorList>
    </citation>
    <scope>NUCLEOTIDE SEQUENCE [LARGE SCALE GENOMIC DNA]</scope>
    <source>
        <strain evidence="11">UAMH 10579</strain>
    </source>
</reference>
<evidence type="ECO:0000256" key="6">
    <source>
        <dbReference type="ARBA" id="ARBA00022801"/>
    </source>
</evidence>
<accession>A0A1B8GKK8</accession>
<comment type="catalytic activity">
    <reaction evidence="1">
        <text>Hydrolysis of terminal non-reducing alpha-L-arabinofuranoside residues in alpha-L-arabinosides.</text>
        <dbReference type="EC" id="3.2.1.55"/>
    </reaction>
</comment>
<evidence type="ECO:0000313" key="10">
    <source>
        <dbReference type="EMBL" id="OBT96306.1"/>
    </source>
</evidence>
<evidence type="ECO:0000256" key="5">
    <source>
        <dbReference type="ARBA" id="ARBA00022729"/>
    </source>
</evidence>
<dbReference type="InterPro" id="IPR010720">
    <property type="entry name" value="Alpha-L-AF_C"/>
</dbReference>
<evidence type="ECO:0000256" key="8">
    <source>
        <dbReference type="SAM" id="SignalP"/>
    </source>
</evidence>
<gene>
    <name evidence="10" type="ORF">VE01_05753</name>
</gene>
<dbReference type="InterPro" id="IPR051563">
    <property type="entry name" value="Glycosyl_Hydrolase_51"/>
</dbReference>
<dbReference type="Gene3D" id="3.20.20.80">
    <property type="entry name" value="Glycosidases"/>
    <property type="match status" value="1"/>
</dbReference>
<keyword evidence="7" id="KW-0325">Glycoprotein</keyword>
<evidence type="ECO:0000259" key="9">
    <source>
        <dbReference type="SMART" id="SM00813"/>
    </source>
</evidence>
<dbReference type="Proteomes" id="UP000091956">
    <property type="component" value="Unassembled WGS sequence"/>
</dbReference>
<organism evidence="10 11">
    <name type="scientific">Pseudogymnoascus verrucosus</name>
    <dbReference type="NCBI Taxonomy" id="342668"/>
    <lineage>
        <taxon>Eukaryota</taxon>
        <taxon>Fungi</taxon>
        <taxon>Dikarya</taxon>
        <taxon>Ascomycota</taxon>
        <taxon>Pezizomycotina</taxon>
        <taxon>Leotiomycetes</taxon>
        <taxon>Thelebolales</taxon>
        <taxon>Thelebolaceae</taxon>
        <taxon>Pseudogymnoascus</taxon>
    </lineage>
</organism>
<dbReference type="PANTHER" id="PTHR31776:SF0">
    <property type="entry name" value="ALPHA-L-ARABINOFURANOSIDASE 1"/>
    <property type="match status" value="1"/>
</dbReference>
<evidence type="ECO:0000256" key="4">
    <source>
        <dbReference type="ARBA" id="ARBA00012670"/>
    </source>
</evidence>
<name>A0A1B8GKK8_9PEZI</name>
<comment type="similarity">
    <text evidence="3">Belongs to the glycosyl hydrolase 51 family.</text>
</comment>
<evidence type="ECO:0000256" key="3">
    <source>
        <dbReference type="ARBA" id="ARBA00007186"/>
    </source>
</evidence>
<proteinExistence type="inferred from homology"/>
<dbReference type="GO" id="GO:0031222">
    <property type="term" value="P:arabinan catabolic process"/>
    <property type="evidence" value="ECO:0007669"/>
    <property type="project" value="UniProtKB-UniPathway"/>
</dbReference>
<dbReference type="InterPro" id="IPR017853">
    <property type="entry name" value="GH"/>
</dbReference>
<dbReference type="EMBL" id="KV460229">
    <property type="protein sequence ID" value="OBT96306.1"/>
    <property type="molecule type" value="Genomic_DNA"/>
</dbReference>
<dbReference type="GeneID" id="28839139"/>
<keyword evidence="5 8" id="KW-0732">Signal</keyword>
<comment type="pathway">
    <text evidence="2">Glycan metabolism; L-arabinan degradation.</text>
</comment>
<keyword evidence="11" id="KW-1185">Reference proteome</keyword>
<evidence type="ECO:0000256" key="2">
    <source>
        <dbReference type="ARBA" id="ARBA00004834"/>
    </source>
</evidence>
<dbReference type="SMART" id="SM00813">
    <property type="entry name" value="Alpha-L-AF_C"/>
    <property type="match status" value="1"/>
</dbReference>
<feature type="domain" description="Alpha-L-arabinofuranosidase C-terminal" evidence="9">
    <location>
        <begin position="445"/>
        <end position="644"/>
    </location>
</feature>
<evidence type="ECO:0000313" key="11">
    <source>
        <dbReference type="Proteomes" id="UP000091956"/>
    </source>
</evidence>
<dbReference type="Pfam" id="PF22848">
    <property type="entry name" value="ASD1_dom"/>
    <property type="match status" value="1"/>
</dbReference>
<feature type="chain" id="PRO_5008608678" description="non-reducing end alpha-L-arabinofuranosidase" evidence="8">
    <location>
        <begin position="20"/>
        <end position="651"/>
    </location>
</feature>
<dbReference type="OrthoDB" id="406864at2759"/>
<dbReference type="Pfam" id="PF06964">
    <property type="entry name" value="Alpha-L-AF_C"/>
    <property type="match status" value="1"/>
</dbReference>
<dbReference type="UniPathway" id="UPA00667"/>
<dbReference type="PANTHER" id="PTHR31776">
    <property type="entry name" value="ALPHA-L-ARABINOFURANOSIDASE 1"/>
    <property type="match status" value="1"/>
</dbReference>
<dbReference type="GO" id="GO:0046373">
    <property type="term" value="P:L-arabinose metabolic process"/>
    <property type="evidence" value="ECO:0007669"/>
    <property type="project" value="InterPro"/>
</dbReference>
<dbReference type="SUPFAM" id="SSF51445">
    <property type="entry name" value="(Trans)glycosidases"/>
    <property type="match status" value="1"/>
</dbReference>
<dbReference type="RefSeq" id="XP_018130039.1">
    <property type="nucleotide sequence ID" value="XM_018275213.2"/>
</dbReference>
<reference evidence="10 11" key="1">
    <citation type="submission" date="2016-03" db="EMBL/GenBank/DDBJ databases">
        <title>Comparative genomics of Pseudogymnoascus destructans, the fungus causing white-nose syndrome of bats.</title>
        <authorList>
            <person name="Palmer J.M."/>
            <person name="Drees K.P."/>
            <person name="Foster J.T."/>
            <person name="Lindner D.L."/>
        </authorList>
    </citation>
    <scope>NUCLEOTIDE SEQUENCE [LARGE SCALE GENOMIC DNA]</scope>
    <source>
        <strain evidence="10 11">UAMH 10579</strain>
    </source>
</reference>
<keyword evidence="6" id="KW-0378">Hydrolase</keyword>
<evidence type="ECO:0000256" key="7">
    <source>
        <dbReference type="ARBA" id="ARBA00023180"/>
    </source>
</evidence>
<protein>
    <recommendedName>
        <fullName evidence="4">non-reducing end alpha-L-arabinofuranosidase</fullName>
        <ecNumber evidence="4">3.2.1.55</ecNumber>
    </recommendedName>
</protein>
<evidence type="ECO:0000256" key="1">
    <source>
        <dbReference type="ARBA" id="ARBA00001462"/>
    </source>
</evidence>